<proteinExistence type="predicted"/>
<accession>A0A484LA36</accession>
<dbReference type="CDD" id="cd09272">
    <property type="entry name" value="RNase_HI_RT_Ty1"/>
    <property type="match status" value="1"/>
</dbReference>
<sequence length="814" mass="92344">MRCFKRYEWKLGSFAMKISKWTPNFDPRYESPLLPIWVAIKNLPIHLHDRKSLLDIAQVFGKPIKLDATTENFGRHSLARVCVEVDISLPQITKFCVQNGDIPQILNAYYENVPHFCHECRAPNMGIETLNGANFSSWKDSLILTLGMLDFDYALREPAPPALSDKSTAEDKIVHERWERCNRMALMLIKNSISIIIRGAIPDSSNAKIYLASVEEQFKATSKAHASTLILKMVTRKYDGNSGIREHIMMMNDMARKLKGLDMEISEGFLVHFIMTSLPASFEAFKVNYNTEKVKWSMNELIAMCVQEEERLKLDKPDVAYLMTANPKKRKGNVNKKDVSKVQKRDASASSSSKNSKGKSYYKFCRKEGHRQKDCQDFKEWLTKKGNHLYMILESFNLNVPTNTWWFDSGSMVHATNSLQGFLTIQKLERNRRTLKLRNGTELAIEAKLDMKTVTCYFIGYPSHSKGYRFYCPSHVTRIVETKDAHFLDDFKVSGSSENPYDELLEVQDAGGRDLSITLPPITPLVLNSNPQDTAPPPTSNVPGNEDTSNDHHQDNAANAQSENLLRRSSRSKRPTNFDDYVTYLTEAEMDAGKFTDPTSYNEAINSDQSSEWNKAMIEELDSTKKNNTNPGLDHWKAAKKVLRYLQGTKDYKLTYRRSDNLEVVGYSDSDFAKCKDDKKSTSGYIFMLAGGPISWKSHKQELTATSTMMAEYIALYNATCHGMLLRNLITGLKVVNSISRPLKLYCDNSAAVSFSNSNSSTGAALYLDTKYLFVPKFQFALVGSFFGKRPPLEIIRSWLEKIGFVGSSTPHMC</sequence>
<dbReference type="EMBL" id="OOIL02001171">
    <property type="protein sequence ID" value="VFQ73292.1"/>
    <property type="molecule type" value="Genomic_DNA"/>
</dbReference>
<reference evidence="3 4" key="1">
    <citation type="submission" date="2018-04" db="EMBL/GenBank/DDBJ databases">
        <authorList>
            <person name="Vogel A."/>
        </authorList>
    </citation>
    <scope>NUCLEOTIDE SEQUENCE [LARGE SCALE GENOMIC DNA]</scope>
</reference>
<evidence type="ECO:0000259" key="2">
    <source>
        <dbReference type="Pfam" id="PF25597"/>
    </source>
</evidence>
<dbReference type="PANTHER" id="PTHR11439:SF467">
    <property type="entry name" value="INTEGRASE CATALYTIC DOMAIN-CONTAINING PROTEIN"/>
    <property type="match status" value="1"/>
</dbReference>
<feature type="domain" description="Retroviral polymerase SH3-like" evidence="2">
    <location>
        <begin position="448"/>
        <end position="492"/>
    </location>
</feature>
<dbReference type="InterPro" id="IPR057670">
    <property type="entry name" value="SH3_retrovirus"/>
</dbReference>
<keyword evidence="4" id="KW-1185">Reference proteome</keyword>
<feature type="region of interest" description="Disordered" evidence="1">
    <location>
        <begin position="325"/>
        <end position="359"/>
    </location>
</feature>
<dbReference type="OrthoDB" id="1645289at2759"/>
<gene>
    <name evidence="3" type="ORF">CCAM_LOCUS15068</name>
</gene>
<evidence type="ECO:0000256" key="1">
    <source>
        <dbReference type="SAM" id="MobiDB-lite"/>
    </source>
</evidence>
<protein>
    <recommendedName>
        <fullName evidence="2">Retroviral polymerase SH3-like domain-containing protein</fullName>
    </recommendedName>
</protein>
<feature type="compositionally biased region" description="Low complexity" evidence="1">
    <location>
        <begin position="348"/>
        <end position="359"/>
    </location>
</feature>
<feature type="compositionally biased region" description="Basic and acidic residues" evidence="1">
    <location>
        <begin position="335"/>
        <end position="347"/>
    </location>
</feature>
<dbReference type="Proteomes" id="UP000595140">
    <property type="component" value="Unassembled WGS sequence"/>
</dbReference>
<evidence type="ECO:0000313" key="4">
    <source>
        <dbReference type="Proteomes" id="UP000595140"/>
    </source>
</evidence>
<evidence type="ECO:0000313" key="3">
    <source>
        <dbReference type="EMBL" id="VFQ73292.1"/>
    </source>
</evidence>
<organism evidence="3 4">
    <name type="scientific">Cuscuta campestris</name>
    <dbReference type="NCBI Taxonomy" id="132261"/>
    <lineage>
        <taxon>Eukaryota</taxon>
        <taxon>Viridiplantae</taxon>
        <taxon>Streptophyta</taxon>
        <taxon>Embryophyta</taxon>
        <taxon>Tracheophyta</taxon>
        <taxon>Spermatophyta</taxon>
        <taxon>Magnoliopsida</taxon>
        <taxon>eudicotyledons</taxon>
        <taxon>Gunneridae</taxon>
        <taxon>Pentapetalae</taxon>
        <taxon>asterids</taxon>
        <taxon>lamiids</taxon>
        <taxon>Solanales</taxon>
        <taxon>Convolvulaceae</taxon>
        <taxon>Cuscuteae</taxon>
        <taxon>Cuscuta</taxon>
        <taxon>Cuscuta subgen. Grammica</taxon>
        <taxon>Cuscuta sect. Cleistogrammica</taxon>
    </lineage>
</organism>
<feature type="region of interest" description="Disordered" evidence="1">
    <location>
        <begin position="522"/>
        <end position="576"/>
    </location>
</feature>
<dbReference type="PANTHER" id="PTHR11439">
    <property type="entry name" value="GAG-POL-RELATED RETROTRANSPOSON"/>
    <property type="match status" value="1"/>
</dbReference>
<name>A0A484LA36_9ASTE</name>
<dbReference type="Pfam" id="PF14223">
    <property type="entry name" value="Retrotran_gag_2"/>
    <property type="match status" value="1"/>
</dbReference>
<dbReference type="AlphaFoldDB" id="A0A484LA36"/>
<dbReference type="Pfam" id="PF25597">
    <property type="entry name" value="SH3_retrovirus"/>
    <property type="match status" value="1"/>
</dbReference>